<evidence type="ECO:0000313" key="6">
    <source>
        <dbReference type="Proteomes" id="UP000184073"/>
    </source>
</evidence>
<dbReference type="Proteomes" id="UP000184073">
    <property type="component" value="Unassembled WGS sequence"/>
</dbReference>
<dbReference type="PROSITE" id="PS50405">
    <property type="entry name" value="GST_CTER"/>
    <property type="match status" value="1"/>
</dbReference>
<evidence type="ECO:0000259" key="4">
    <source>
        <dbReference type="PROSITE" id="PS50405"/>
    </source>
</evidence>
<dbReference type="Pfam" id="PF00043">
    <property type="entry name" value="GST_C"/>
    <property type="match status" value="1"/>
</dbReference>
<feature type="domain" description="GST N-terminal" evidence="3">
    <location>
        <begin position="3"/>
        <end position="84"/>
    </location>
</feature>
<dbReference type="CDD" id="cd03048">
    <property type="entry name" value="GST_N_Ure2p_like"/>
    <property type="match status" value="1"/>
</dbReference>
<dbReference type="STRING" id="1036611.A0A1L9PY50"/>
<keyword evidence="6" id="KW-1185">Reference proteome</keyword>
<dbReference type="AlphaFoldDB" id="A0A1L9PY50"/>
<dbReference type="Pfam" id="PF02798">
    <property type="entry name" value="GST_N"/>
    <property type="match status" value="1"/>
</dbReference>
<dbReference type="CDD" id="cd03178">
    <property type="entry name" value="GST_C_Ure2p_like"/>
    <property type="match status" value="1"/>
</dbReference>
<evidence type="ECO:0000313" key="5">
    <source>
        <dbReference type="EMBL" id="OJJ06461.1"/>
    </source>
</evidence>
<dbReference type="PANTHER" id="PTHR44051:SF8">
    <property type="entry name" value="GLUTATHIONE S-TRANSFERASE GSTA"/>
    <property type="match status" value="1"/>
</dbReference>
<dbReference type="Gene3D" id="1.20.1050.130">
    <property type="match status" value="1"/>
</dbReference>
<evidence type="ECO:0000256" key="1">
    <source>
        <dbReference type="ARBA" id="ARBA00007409"/>
    </source>
</evidence>
<dbReference type="SFLD" id="SFLDG00358">
    <property type="entry name" value="Main_(cytGST)"/>
    <property type="match status" value="1"/>
</dbReference>
<sequence>MANANVTLYTDNTPNGAKPPILLEELGLPYKLEHLSIQSGKQKEEWFLKINPNGQIPAITDGTQRVFDSGAILLYLVDKYDTNRQFSYAPGTPEYYEQLSWISWQLGGLGPKAGQALAFAAFAPVRSDYAIEKFLNEVKNLFGVLEYRLKESAYLAGDKYTIADIISFPWVFQGADALDLDLNEWPHLKKWNDKIIQRPAVQKGLATPTPPFTAEQFKGFIQGQKAAVLAKENTDKH</sequence>
<dbReference type="EMBL" id="KV878135">
    <property type="protein sequence ID" value="OJJ06461.1"/>
    <property type="molecule type" value="Genomic_DNA"/>
</dbReference>
<accession>A0A1L9PY50</accession>
<dbReference type="InterPro" id="IPR004046">
    <property type="entry name" value="GST_C"/>
</dbReference>
<dbReference type="InterPro" id="IPR004045">
    <property type="entry name" value="Glutathione_S-Trfase_N"/>
</dbReference>
<dbReference type="PANTHER" id="PTHR44051">
    <property type="entry name" value="GLUTATHIONE S-TRANSFERASE-RELATED"/>
    <property type="match status" value="1"/>
</dbReference>
<dbReference type="OrthoDB" id="422574at2759"/>
<evidence type="ECO:0000259" key="3">
    <source>
        <dbReference type="PROSITE" id="PS50404"/>
    </source>
</evidence>
<dbReference type="VEuPathDB" id="FungiDB:ASPVEDRAFT_176243"/>
<evidence type="ECO:0000256" key="2">
    <source>
        <dbReference type="RuleBase" id="RU003494"/>
    </source>
</evidence>
<dbReference type="SUPFAM" id="SSF52833">
    <property type="entry name" value="Thioredoxin-like"/>
    <property type="match status" value="1"/>
</dbReference>
<proteinExistence type="inferred from homology"/>
<dbReference type="RefSeq" id="XP_040672223.1">
    <property type="nucleotide sequence ID" value="XM_040808784.1"/>
</dbReference>
<dbReference type="SFLD" id="SFLDG01151">
    <property type="entry name" value="Main.2:_Nu-like"/>
    <property type="match status" value="1"/>
</dbReference>
<dbReference type="InterPro" id="IPR010987">
    <property type="entry name" value="Glutathione-S-Trfase_C-like"/>
</dbReference>
<dbReference type="InterPro" id="IPR036282">
    <property type="entry name" value="Glutathione-S-Trfase_C_sf"/>
</dbReference>
<feature type="domain" description="GST C-terminal" evidence="4">
    <location>
        <begin position="91"/>
        <end position="212"/>
    </location>
</feature>
<dbReference type="PROSITE" id="PS50404">
    <property type="entry name" value="GST_NTER"/>
    <property type="match status" value="1"/>
</dbReference>
<dbReference type="InterPro" id="IPR040079">
    <property type="entry name" value="Glutathione_S-Trfase"/>
</dbReference>
<dbReference type="GeneID" id="63724295"/>
<organism evidence="5 6">
    <name type="scientific">Aspergillus versicolor CBS 583.65</name>
    <dbReference type="NCBI Taxonomy" id="1036611"/>
    <lineage>
        <taxon>Eukaryota</taxon>
        <taxon>Fungi</taxon>
        <taxon>Dikarya</taxon>
        <taxon>Ascomycota</taxon>
        <taxon>Pezizomycotina</taxon>
        <taxon>Eurotiomycetes</taxon>
        <taxon>Eurotiomycetidae</taxon>
        <taxon>Eurotiales</taxon>
        <taxon>Aspergillaceae</taxon>
        <taxon>Aspergillus</taxon>
        <taxon>Aspergillus subgen. Nidulantes</taxon>
    </lineage>
</organism>
<gene>
    <name evidence="5" type="ORF">ASPVEDRAFT_176243</name>
</gene>
<dbReference type="SFLD" id="SFLDS00019">
    <property type="entry name" value="Glutathione_Transferase_(cytos"/>
    <property type="match status" value="1"/>
</dbReference>
<reference evidence="6" key="1">
    <citation type="journal article" date="2017" name="Genome Biol.">
        <title>Comparative genomics reveals high biological diversity and specific adaptations in the industrially and medically important fungal genus Aspergillus.</title>
        <authorList>
            <person name="de Vries R.P."/>
            <person name="Riley R."/>
            <person name="Wiebenga A."/>
            <person name="Aguilar-Osorio G."/>
            <person name="Amillis S."/>
            <person name="Uchima C.A."/>
            <person name="Anderluh G."/>
            <person name="Asadollahi M."/>
            <person name="Askin M."/>
            <person name="Barry K."/>
            <person name="Battaglia E."/>
            <person name="Bayram O."/>
            <person name="Benocci T."/>
            <person name="Braus-Stromeyer S.A."/>
            <person name="Caldana C."/>
            <person name="Canovas D."/>
            <person name="Cerqueira G.C."/>
            <person name="Chen F."/>
            <person name="Chen W."/>
            <person name="Choi C."/>
            <person name="Clum A."/>
            <person name="Dos Santos R.A."/>
            <person name="Damasio A.R."/>
            <person name="Diallinas G."/>
            <person name="Emri T."/>
            <person name="Fekete E."/>
            <person name="Flipphi M."/>
            <person name="Freyberg S."/>
            <person name="Gallo A."/>
            <person name="Gournas C."/>
            <person name="Habgood R."/>
            <person name="Hainaut M."/>
            <person name="Harispe M.L."/>
            <person name="Henrissat B."/>
            <person name="Hilden K.S."/>
            <person name="Hope R."/>
            <person name="Hossain A."/>
            <person name="Karabika E."/>
            <person name="Karaffa L."/>
            <person name="Karanyi Z."/>
            <person name="Krasevec N."/>
            <person name="Kuo A."/>
            <person name="Kusch H."/>
            <person name="LaButti K."/>
            <person name="Lagendijk E.L."/>
            <person name="Lapidus A."/>
            <person name="Levasseur A."/>
            <person name="Lindquist E."/>
            <person name="Lipzen A."/>
            <person name="Logrieco A.F."/>
            <person name="MacCabe A."/>
            <person name="Maekelae M.R."/>
            <person name="Malavazi I."/>
            <person name="Melin P."/>
            <person name="Meyer V."/>
            <person name="Mielnichuk N."/>
            <person name="Miskei M."/>
            <person name="Molnar A.P."/>
            <person name="Mule G."/>
            <person name="Ngan C.Y."/>
            <person name="Orejas M."/>
            <person name="Orosz E."/>
            <person name="Ouedraogo J.P."/>
            <person name="Overkamp K.M."/>
            <person name="Park H.-S."/>
            <person name="Perrone G."/>
            <person name="Piumi F."/>
            <person name="Punt P.J."/>
            <person name="Ram A.F."/>
            <person name="Ramon A."/>
            <person name="Rauscher S."/>
            <person name="Record E."/>
            <person name="Riano-Pachon D.M."/>
            <person name="Robert V."/>
            <person name="Roehrig J."/>
            <person name="Ruller R."/>
            <person name="Salamov A."/>
            <person name="Salih N.S."/>
            <person name="Samson R.A."/>
            <person name="Sandor E."/>
            <person name="Sanguinetti M."/>
            <person name="Schuetze T."/>
            <person name="Sepcic K."/>
            <person name="Shelest E."/>
            <person name="Sherlock G."/>
            <person name="Sophianopoulou V."/>
            <person name="Squina F.M."/>
            <person name="Sun H."/>
            <person name="Susca A."/>
            <person name="Todd R.B."/>
            <person name="Tsang A."/>
            <person name="Unkles S.E."/>
            <person name="van de Wiele N."/>
            <person name="van Rossen-Uffink D."/>
            <person name="Oliveira J.V."/>
            <person name="Vesth T.C."/>
            <person name="Visser J."/>
            <person name="Yu J.-H."/>
            <person name="Zhou M."/>
            <person name="Andersen M.R."/>
            <person name="Archer D.B."/>
            <person name="Baker S.E."/>
            <person name="Benoit I."/>
            <person name="Brakhage A.A."/>
            <person name="Braus G.H."/>
            <person name="Fischer R."/>
            <person name="Frisvad J.C."/>
            <person name="Goldman G.H."/>
            <person name="Houbraken J."/>
            <person name="Oakley B."/>
            <person name="Pocsi I."/>
            <person name="Scazzocchio C."/>
            <person name="Seiboth B."/>
            <person name="vanKuyk P.A."/>
            <person name="Wortman J."/>
            <person name="Dyer P.S."/>
            <person name="Grigoriev I.V."/>
        </authorList>
    </citation>
    <scope>NUCLEOTIDE SEQUENCE [LARGE SCALE GENOMIC DNA]</scope>
    <source>
        <strain evidence="6">CBS 583.65</strain>
    </source>
</reference>
<comment type="similarity">
    <text evidence="1 2">Belongs to the GST superfamily.</text>
</comment>
<protein>
    <recommendedName>
        <fullName evidence="7">Glutathione S-transferase</fullName>
    </recommendedName>
</protein>
<evidence type="ECO:0008006" key="7">
    <source>
        <dbReference type="Google" id="ProtNLM"/>
    </source>
</evidence>
<dbReference type="InterPro" id="IPR036249">
    <property type="entry name" value="Thioredoxin-like_sf"/>
</dbReference>
<dbReference type="SUPFAM" id="SSF47616">
    <property type="entry name" value="GST C-terminal domain-like"/>
    <property type="match status" value="1"/>
</dbReference>
<name>A0A1L9PY50_ASPVE</name>